<accession>A0A545APN5</accession>
<protein>
    <recommendedName>
        <fullName evidence="4">AAA family ATPase</fullName>
    </recommendedName>
</protein>
<proteinExistence type="predicted"/>
<evidence type="ECO:0000313" key="3">
    <source>
        <dbReference type="Proteomes" id="UP000317982"/>
    </source>
</evidence>
<comment type="caution">
    <text evidence="2">The sequence shown here is derived from an EMBL/GenBank/DDBJ whole genome shotgun (WGS) entry which is preliminary data.</text>
</comment>
<organism evidence="2 3">
    <name type="scientific">Cryptosporangium phraense</name>
    <dbReference type="NCBI Taxonomy" id="2593070"/>
    <lineage>
        <taxon>Bacteria</taxon>
        <taxon>Bacillati</taxon>
        <taxon>Actinomycetota</taxon>
        <taxon>Actinomycetes</taxon>
        <taxon>Cryptosporangiales</taxon>
        <taxon>Cryptosporangiaceae</taxon>
        <taxon>Cryptosporangium</taxon>
    </lineage>
</organism>
<keyword evidence="3" id="KW-1185">Reference proteome</keyword>
<feature type="region of interest" description="Disordered" evidence="1">
    <location>
        <begin position="203"/>
        <end position="225"/>
    </location>
</feature>
<sequence length="225" mass="23785">MAPGTPGWRREGPGGAGKTRLAVEAVARRPGERALVEFAAVRAAGDLAQVVLDALGLRDSGLRPTAQADEPFERLVAALSGRPMLLVLDNCEHVVDADAELAGRLLRSCASLRALAARQPAGNRSASPAGVCCRCGPSGPRPRCNCSRTARPRPIPTSLWTSRPRPTCSGSAALRTASRARWNRRRPGTAACRWPRWRPGWTTGSACSRAGNAPAQPGTGRSGRR</sequence>
<evidence type="ECO:0008006" key="4">
    <source>
        <dbReference type="Google" id="ProtNLM"/>
    </source>
</evidence>
<evidence type="ECO:0000313" key="2">
    <source>
        <dbReference type="EMBL" id="TQS43289.1"/>
    </source>
</evidence>
<dbReference type="OrthoDB" id="4325578at2"/>
<dbReference type="InParanoid" id="A0A545APN5"/>
<dbReference type="RefSeq" id="WP_142706374.1">
    <property type="nucleotide sequence ID" value="NZ_VIRS01000014.1"/>
</dbReference>
<dbReference type="InterPro" id="IPR027417">
    <property type="entry name" value="P-loop_NTPase"/>
</dbReference>
<dbReference type="PANTHER" id="PTHR47691">
    <property type="entry name" value="REGULATOR-RELATED"/>
    <property type="match status" value="1"/>
</dbReference>
<dbReference type="Proteomes" id="UP000317982">
    <property type="component" value="Unassembled WGS sequence"/>
</dbReference>
<name>A0A545APN5_9ACTN</name>
<evidence type="ECO:0000256" key="1">
    <source>
        <dbReference type="SAM" id="MobiDB-lite"/>
    </source>
</evidence>
<dbReference type="PANTHER" id="PTHR47691:SF3">
    <property type="entry name" value="HTH-TYPE TRANSCRIPTIONAL REGULATOR RV0890C-RELATED"/>
    <property type="match status" value="1"/>
</dbReference>
<dbReference type="EMBL" id="VIRS01000014">
    <property type="protein sequence ID" value="TQS43289.1"/>
    <property type="molecule type" value="Genomic_DNA"/>
</dbReference>
<dbReference type="Gene3D" id="3.40.50.300">
    <property type="entry name" value="P-loop containing nucleotide triphosphate hydrolases"/>
    <property type="match status" value="1"/>
</dbReference>
<reference evidence="2 3" key="1">
    <citation type="submission" date="2019-07" db="EMBL/GenBank/DDBJ databases">
        <title>Cryptosporangium phraense sp. nov., isolated from plant litter.</title>
        <authorList>
            <person name="Suriyachadkun C."/>
        </authorList>
    </citation>
    <scope>NUCLEOTIDE SEQUENCE [LARGE SCALE GENOMIC DNA]</scope>
    <source>
        <strain evidence="2 3">A-T 5661</strain>
    </source>
</reference>
<dbReference type="SUPFAM" id="SSF52540">
    <property type="entry name" value="P-loop containing nucleoside triphosphate hydrolases"/>
    <property type="match status" value="1"/>
</dbReference>
<dbReference type="AlphaFoldDB" id="A0A545APN5"/>
<gene>
    <name evidence="2" type="ORF">FL583_20860</name>
</gene>